<feature type="compositionally biased region" description="Acidic residues" evidence="1">
    <location>
        <begin position="568"/>
        <end position="584"/>
    </location>
</feature>
<dbReference type="OrthoDB" id="539213at2759"/>
<dbReference type="OMA" id="WKHPFCH"/>
<dbReference type="AlphaFoldDB" id="G9MG48"/>
<accession>G9MG48</accession>
<evidence type="ECO:0000313" key="3">
    <source>
        <dbReference type="Proteomes" id="UP000007115"/>
    </source>
</evidence>
<keyword evidence="3" id="KW-1185">Reference proteome</keyword>
<reference evidence="2 3" key="1">
    <citation type="journal article" date="2011" name="Genome Biol.">
        <title>Comparative genome sequence analysis underscores mycoparasitism as the ancestral life style of Trichoderma.</title>
        <authorList>
            <person name="Kubicek C.P."/>
            <person name="Herrera-Estrella A."/>
            <person name="Seidl-Seiboth V."/>
            <person name="Martinez D.A."/>
            <person name="Druzhinina I.S."/>
            <person name="Thon M."/>
            <person name="Zeilinger S."/>
            <person name="Casas-Flores S."/>
            <person name="Horwitz B.A."/>
            <person name="Mukherjee P.K."/>
            <person name="Mukherjee M."/>
            <person name="Kredics L."/>
            <person name="Alcaraz L.D."/>
            <person name="Aerts A."/>
            <person name="Antal Z."/>
            <person name="Atanasova L."/>
            <person name="Cervantes-Badillo M.G."/>
            <person name="Challacombe J."/>
            <person name="Chertkov O."/>
            <person name="McCluskey K."/>
            <person name="Coulpier F."/>
            <person name="Deshpande N."/>
            <person name="von Doehren H."/>
            <person name="Ebbole D.J."/>
            <person name="Esquivel-Naranjo E.U."/>
            <person name="Fekete E."/>
            <person name="Flipphi M."/>
            <person name="Glaser F."/>
            <person name="Gomez-Rodriguez E.Y."/>
            <person name="Gruber S."/>
            <person name="Han C."/>
            <person name="Henrissat B."/>
            <person name="Hermosa R."/>
            <person name="Hernandez-Onate M."/>
            <person name="Karaffa L."/>
            <person name="Kosti I."/>
            <person name="Le Crom S."/>
            <person name="Lindquist E."/>
            <person name="Lucas S."/>
            <person name="Luebeck M."/>
            <person name="Luebeck P.S."/>
            <person name="Margeot A."/>
            <person name="Metz B."/>
            <person name="Misra M."/>
            <person name="Nevalainen H."/>
            <person name="Omann M."/>
            <person name="Packer N."/>
            <person name="Perrone G."/>
            <person name="Uresti-Rivera E.E."/>
            <person name="Salamov A."/>
            <person name="Schmoll M."/>
            <person name="Seiboth B."/>
            <person name="Shapiro H."/>
            <person name="Sukno S."/>
            <person name="Tamayo-Ramos J.A."/>
            <person name="Tisch D."/>
            <person name="Wiest A."/>
            <person name="Wilkinson H.H."/>
            <person name="Zhang M."/>
            <person name="Coutinho P.M."/>
            <person name="Kenerley C.M."/>
            <person name="Monte E."/>
            <person name="Baker S.E."/>
            <person name="Grigoriev I.V."/>
        </authorList>
    </citation>
    <scope>NUCLEOTIDE SEQUENCE [LARGE SCALE GENOMIC DNA]</scope>
    <source>
        <strain evidence="3">Gv29-8 / FGSC 10586</strain>
    </source>
</reference>
<dbReference type="STRING" id="413071.G9MG48"/>
<name>G9MG48_HYPVG</name>
<gene>
    <name evidence="2" type="ORF">TRIVIDRAFT_132782</name>
</gene>
<organism evidence="2 3">
    <name type="scientific">Hypocrea virens (strain Gv29-8 / FGSC 10586)</name>
    <name type="common">Gliocladium virens</name>
    <name type="synonym">Trichoderma virens</name>
    <dbReference type="NCBI Taxonomy" id="413071"/>
    <lineage>
        <taxon>Eukaryota</taxon>
        <taxon>Fungi</taxon>
        <taxon>Dikarya</taxon>
        <taxon>Ascomycota</taxon>
        <taxon>Pezizomycotina</taxon>
        <taxon>Sordariomycetes</taxon>
        <taxon>Hypocreomycetidae</taxon>
        <taxon>Hypocreales</taxon>
        <taxon>Hypocreaceae</taxon>
        <taxon>Trichoderma</taxon>
    </lineage>
</organism>
<feature type="region of interest" description="Disordered" evidence="1">
    <location>
        <begin position="563"/>
        <end position="584"/>
    </location>
</feature>
<sequence length="681" mass="76410">RLSSWHLPCAAFIKSTIPLLDTVLTSREHASIPNYMTINSPKEINRLSPLTTPSPLMIRSQQKFKQIQANLFLKGRFDEYFINCKREEHIALINNFHETWMHIFVIAKHWGRGPLFWTKAMVSTATISSSAAPLSSHMSPMDNDSLALSPSVCDEPINSPTRLCGWVVHMDDNQLYGNYQEYPDYRGYQNYQVLNNSGIKKTPLNKPWSRAERKKFPFLQSMKELAIQAALTPLASDDLPFSAEIIVDSLRTNTNLLQQEALKFGIMAGNVVLVESVLRALKKTPDFQKLLKEIHPYHIAASFLDGGYTCCSLISTLKQHLLYDYPINANNEDSMGHTILDSLVISIFRSHTDVSPHEVSSGFSYTNMYPGEEKDACGRWDADSPAVRQLFQNGNCRIPLSWKHPFCHSSVQAVCHSIIAIFPPGSLRSHLNHSSGLFKKNCSSCDGELSLGPLHSVIMLAYYLGGSGIQGETLFGAIAVLVCLLRLGANIKHKANVSVDKILGLLSENACHHSEMDAEEFIGRIPQDTIRLWSSECQIGWHCIFRILRLAKDNCTLDDSKESQDIFNNDDPDAEFDGDNDNDDESIQSEISEYSCELNDFGVHGIGSSFPCGNPQLGIIWAAIQVEILTYRKTSDYDPWISNNFSIAALANWLDGVSEELEMPLMQMETMKEHTVCGWFN</sequence>
<evidence type="ECO:0000313" key="2">
    <source>
        <dbReference type="EMBL" id="EHK26498.1"/>
    </source>
</evidence>
<protein>
    <submittedName>
        <fullName evidence="2">Uncharacterized protein</fullName>
    </submittedName>
</protein>
<feature type="non-terminal residue" evidence="2">
    <location>
        <position position="681"/>
    </location>
</feature>
<proteinExistence type="predicted"/>
<dbReference type="RefSeq" id="XP_013960703.1">
    <property type="nucleotide sequence ID" value="XM_014105228.1"/>
</dbReference>
<feature type="non-terminal residue" evidence="2">
    <location>
        <position position="1"/>
    </location>
</feature>
<dbReference type="Proteomes" id="UP000007115">
    <property type="component" value="Unassembled WGS sequence"/>
</dbReference>
<dbReference type="GeneID" id="25787583"/>
<evidence type="ECO:0000256" key="1">
    <source>
        <dbReference type="SAM" id="MobiDB-lite"/>
    </source>
</evidence>
<dbReference type="EMBL" id="ABDF02000002">
    <property type="protein sequence ID" value="EHK26498.1"/>
    <property type="molecule type" value="Genomic_DNA"/>
</dbReference>
<dbReference type="eggNOG" id="ENOG502SKXW">
    <property type="taxonomic scope" value="Eukaryota"/>
</dbReference>
<dbReference type="HOGENOM" id="CLU_014626_0_0_1"/>
<dbReference type="VEuPathDB" id="FungiDB:TRIVIDRAFT_132782"/>
<dbReference type="InParanoid" id="G9MG48"/>
<comment type="caution">
    <text evidence="2">The sequence shown here is derived from an EMBL/GenBank/DDBJ whole genome shotgun (WGS) entry which is preliminary data.</text>
</comment>